<keyword evidence="2" id="KW-1185">Reference proteome</keyword>
<name>A0ACC5RCX5_9HYPH</name>
<sequence>MMLRGSLMYLGLFVLMRFFMKRQAGSFSLSDLLLIVLIADAAQNAFSKEYQSLTEGLILVLTIVAWDFVIDWLAYKSPIFNRLISPPPLLLVQEGKMLRQNLRQELITPEEIMSQLRQQGVGDLTDVKRAYIEADGQISVIKNDGAASGKKRKKPAG</sequence>
<dbReference type="EMBL" id="JAENHL010000008">
    <property type="protein sequence ID" value="MBK1870539.1"/>
    <property type="molecule type" value="Genomic_DNA"/>
</dbReference>
<organism evidence="1 2">
    <name type="scientific">Taklimakanibacter albus</name>
    <dbReference type="NCBI Taxonomy" id="2800327"/>
    <lineage>
        <taxon>Bacteria</taxon>
        <taxon>Pseudomonadati</taxon>
        <taxon>Pseudomonadota</taxon>
        <taxon>Alphaproteobacteria</taxon>
        <taxon>Hyphomicrobiales</taxon>
        <taxon>Aestuariivirgaceae</taxon>
        <taxon>Taklimakanibacter</taxon>
    </lineage>
</organism>
<evidence type="ECO:0000313" key="1">
    <source>
        <dbReference type="EMBL" id="MBK1870539.1"/>
    </source>
</evidence>
<dbReference type="Proteomes" id="UP000616151">
    <property type="component" value="Unassembled WGS sequence"/>
</dbReference>
<protein>
    <submittedName>
        <fullName evidence="1">DUF421 domain-containing protein</fullName>
    </submittedName>
</protein>
<gene>
    <name evidence="1" type="ORF">JHL16_29510</name>
</gene>
<accession>A0ACC5RCX5</accession>
<proteinExistence type="predicted"/>
<comment type="caution">
    <text evidence="1">The sequence shown here is derived from an EMBL/GenBank/DDBJ whole genome shotgun (WGS) entry which is preliminary data.</text>
</comment>
<evidence type="ECO:0000313" key="2">
    <source>
        <dbReference type="Proteomes" id="UP000616151"/>
    </source>
</evidence>
<reference evidence="1" key="1">
    <citation type="submission" date="2021-01" db="EMBL/GenBank/DDBJ databases">
        <authorList>
            <person name="Sun Q."/>
        </authorList>
    </citation>
    <scope>NUCLEOTIDE SEQUENCE</scope>
    <source>
        <strain evidence="1">YIM B02566</strain>
    </source>
</reference>